<name>Q876B3_MAUEX</name>
<evidence type="ECO:0000256" key="4">
    <source>
        <dbReference type="ARBA" id="ARBA00023136"/>
    </source>
</evidence>
<sequence>MKLYTLRRMIHTILMRATQKNFRRNILITSAVYTVISIIFIYRVALYGEDDSFNSFIKPLFLIIPTSLMSNNNRINIYPSNAIEAAELYEKLRYNTSGKWIDEYYLKSNLLTLKYGSNRGKVLSSIDELEYYDSDPRLVWSVYLTDILNHHKSTKERYTMPFSWYDFADFQMYNKLISIKEKYPDSLQCSILLHPAFDKSLLQRWEKEIGESLFLSERFKYEDPFWYRSSKSFSNVAINNEDQYCKPIPLNETTRFNIPLNLTQYMDRVRPEVFDLQARNYLLNNIRQPLSITLLNKDINAYRIDIKQDNRSNLVESGLLKKYIRGQHRDEVTQDIKFDHDVIYSNFLQNDISENFRIDIPGLSNETYNQDSVTLTLDDFKFDTVGKINDLLKQGRENLTGHDRNYLESLEVSSATHAALAPKYFKEPGGIIQFRSMGHHRDERFFHGALIYDEVEYSAKLNSMIRTFQKFVKANGLISWLSHGTLYGHLYNGMTFPWDNDFDLQMPLKHLHYMSQYFNQSIIMEDPREGNGRFLLDVGTSITVRVHGNGNNNIDARFIDIDSGLYIDITALAVTSDVIPVRKFNYYDMDDAKKVKESDEIQNVSEEAEKQYYDIYTGLASLSIQKLRDYAGEHQREFSMDNADHIMKMYNDEVRALPTADTISSNLSEVQRYLFNQKLTMVNCRNYHFNTLEMITPLRASIFHGVPVLIPHKPISSLKIEYKVPSKYGYNNHEKHTFTTKINNWVPISVMSIARNTIKDNALFNVYSNLVSLKFNDLLSIFKNLLIASEYDTFTVIHNAFETVTYRQKEIEIEYDKNMEVEEKKKHLRTLREHFSGDMESPAKDPLLLQYERDLWNKYTNDADAFESDELVSLVNEKVLKARWKSYSKLYEQMYFKINDQYLDNVGMDLFEDSQMIGKDVFTDDPRWE</sequence>
<keyword evidence="2 5" id="KW-0812">Transmembrane</keyword>
<dbReference type="PANTHER" id="PTHR15407">
    <property type="entry name" value="FUKUTIN-RELATED"/>
    <property type="match status" value="1"/>
</dbReference>
<dbReference type="InterPro" id="IPR009644">
    <property type="entry name" value="FKTN/MNN4/W02B3.4-1"/>
</dbReference>
<dbReference type="Pfam" id="PF04991">
    <property type="entry name" value="LicD"/>
    <property type="match status" value="1"/>
</dbReference>
<reference evidence="7" key="2">
    <citation type="journal article" date="2003" name="Nature">
        <title>Yeast genome duplication was followed by asynchronous differentiation of duplicated genes.</title>
        <authorList>
            <person name="Langkjaer R.B."/>
            <person name="Cliften P.F."/>
            <person name="Johnston M."/>
            <person name="Piskur J."/>
        </authorList>
    </citation>
    <scope>NUCLEOTIDE SEQUENCE</scope>
    <source>
        <strain evidence="7">CBS379</strain>
    </source>
</reference>
<comment type="subcellular location">
    <subcellularLocation>
        <location evidence="1">Membrane</location>
        <topology evidence="1">Single-pass membrane protein</topology>
    </subcellularLocation>
</comment>
<feature type="transmembrane region" description="Helical" evidence="5">
    <location>
        <begin position="25"/>
        <end position="45"/>
    </location>
</feature>
<keyword evidence="3 5" id="KW-1133">Transmembrane helix</keyword>
<dbReference type="GO" id="GO:0016020">
    <property type="term" value="C:membrane"/>
    <property type="evidence" value="ECO:0007669"/>
    <property type="project" value="UniProtKB-SubCell"/>
</dbReference>
<protein>
    <submittedName>
        <fullName evidence="7">YJR061W</fullName>
    </submittedName>
</protein>
<dbReference type="AlphaFoldDB" id="Q876B3"/>
<evidence type="ECO:0000313" key="7">
    <source>
        <dbReference type="EMBL" id="AAO32466.1"/>
    </source>
</evidence>
<keyword evidence="4 5" id="KW-0472">Membrane</keyword>
<evidence type="ECO:0000256" key="3">
    <source>
        <dbReference type="ARBA" id="ARBA00022989"/>
    </source>
</evidence>
<organism evidence="7">
    <name type="scientific">Maudiozyma exigua</name>
    <name type="common">Yeast</name>
    <name type="synonym">Kazachstania exigua</name>
    <dbReference type="NCBI Taxonomy" id="34358"/>
    <lineage>
        <taxon>Eukaryota</taxon>
        <taxon>Fungi</taxon>
        <taxon>Dikarya</taxon>
        <taxon>Ascomycota</taxon>
        <taxon>Saccharomycotina</taxon>
        <taxon>Saccharomycetes</taxon>
        <taxon>Saccharomycetales</taxon>
        <taxon>Saccharomycetaceae</taxon>
        <taxon>Maudiozyma</taxon>
    </lineage>
</organism>
<dbReference type="GO" id="GO:0009100">
    <property type="term" value="P:glycoprotein metabolic process"/>
    <property type="evidence" value="ECO:0007669"/>
    <property type="project" value="UniProtKB-ARBA"/>
</dbReference>
<proteinExistence type="predicted"/>
<dbReference type="InterPro" id="IPR007074">
    <property type="entry name" value="LicD/FKTN/FKRP_NTP_transf"/>
</dbReference>
<evidence type="ECO:0000256" key="1">
    <source>
        <dbReference type="ARBA" id="ARBA00004167"/>
    </source>
</evidence>
<dbReference type="EMBL" id="AY144902">
    <property type="protein sequence ID" value="AAO32466.1"/>
    <property type="molecule type" value="Genomic_DNA"/>
</dbReference>
<evidence type="ECO:0000256" key="5">
    <source>
        <dbReference type="SAM" id="Phobius"/>
    </source>
</evidence>
<evidence type="ECO:0000256" key="2">
    <source>
        <dbReference type="ARBA" id="ARBA00022692"/>
    </source>
</evidence>
<evidence type="ECO:0000259" key="6">
    <source>
        <dbReference type="Pfam" id="PF04991"/>
    </source>
</evidence>
<dbReference type="PANTHER" id="PTHR15407:SF28">
    <property type="entry name" value="RIBITOL-5-PHOSPHATE TRANSFERASE FKTN"/>
    <property type="match status" value="1"/>
</dbReference>
<accession>Q876B3</accession>
<reference evidence="7" key="1">
    <citation type="submission" date="2002-08" db="EMBL/GenBank/DDBJ databases">
        <authorList>
            <person name="Langkjaer R.B."/>
            <person name="Cliften P.F."/>
            <person name="Johnston M."/>
            <person name="Piskur J."/>
        </authorList>
    </citation>
    <scope>NUCLEOTIDE SEQUENCE</scope>
    <source>
        <strain evidence="7">CBS379</strain>
    </source>
</reference>
<feature type="domain" description="LicD/FKTN/FKRP nucleotidyltransferase" evidence="6">
    <location>
        <begin position="473"/>
        <end position="723"/>
    </location>
</feature>